<organism evidence="6 7">
    <name type="scientific">Quercus rubra</name>
    <name type="common">Northern red oak</name>
    <name type="synonym">Quercus borealis</name>
    <dbReference type="NCBI Taxonomy" id="3512"/>
    <lineage>
        <taxon>Eukaryota</taxon>
        <taxon>Viridiplantae</taxon>
        <taxon>Streptophyta</taxon>
        <taxon>Embryophyta</taxon>
        <taxon>Tracheophyta</taxon>
        <taxon>Spermatophyta</taxon>
        <taxon>Magnoliopsida</taxon>
        <taxon>eudicotyledons</taxon>
        <taxon>Gunneridae</taxon>
        <taxon>Pentapetalae</taxon>
        <taxon>rosids</taxon>
        <taxon>fabids</taxon>
        <taxon>Fagales</taxon>
        <taxon>Fagaceae</taxon>
        <taxon>Quercus</taxon>
    </lineage>
</organism>
<dbReference type="Gene3D" id="3.40.50.10140">
    <property type="entry name" value="Toll/interleukin-1 receptor homology (TIR) domain"/>
    <property type="match status" value="2"/>
</dbReference>
<dbReference type="SUPFAM" id="SSF52540">
    <property type="entry name" value="P-loop containing nucleoside triphosphate hydrolases"/>
    <property type="match status" value="1"/>
</dbReference>
<dbReference type="InterPro" id="IPR035897">
    <property type="entry name" value="Toll_tir_struct_dom_sf"/>
</dbReference>
<feature type="domain" description="TIR" evidence="5">
    <location>
        <begin position="180"/>
        <end position="321"/>
    </location>
</feature>
<dbReference type="InterPro" id="IPR002182">
    <property type="entry name" value="NB-ARC"/>
</dbReference>
<feature type="region of interest" description="Disordered" evidence="4">
    <location>
        <begin position="1"/>
        <end position="21"/>
    </location>
</feature>
<keyword evidence="2" id="KW-0677">Repeat</keyword>
<dbReference type="Proteomes" id="UP001324115">
    <property type="component" value="Unassembled WGS sequence"/>
</dbReference>
<keyword evidence="3" id="KW-0520">NAD</keyword>
<dbReference type="InterPro" id="IPR042197">
    <property type="entry name" value="Apaf_helical"/>
</dbReference>
<dbReference type="Pfam" id="PF01582">
    <property type="entry name" value="TIR"/>
    <property type="match status" value="1"/>
</dbReference>
<dbReference type="InterPro" id="IPR044974">
    <property type="entry name" value="Disease_R_plants"/>
</dbReference>
<comment type="caution">
    <text evidence="6">The sequence shown here is derived from an EMBL/GenBank/DDBJ whole genome shotgun (WGS) entry which is preliminary data.</text>
</comment>
<dbReference type="GO" id="GO:0043531">
    <property type="term" value="F:ADP binding"/>
    <property type="evidence" value="ECO:0007669"/>
    <property type="project" value="InterPro"/>
</dbReference>
<dbReference type="FunFam" id="3.40.50.10140:FF:000007">
    <property type="entry name" value="Disease resistance protein (TIR-NBS-LRR class)"/>
    <property type="match status" value="2"/>
</dbReference>
<evidence type="ECO:0000313" key="6">
    <source>
        <dbReference type="EMBL" id="KAK4559440.1"/>
    </source>
</evidence>
<evidence type="ECO:0000256" key="4">
    <source>
        <dbReference type="SAM" id="MobiDB-lite"/>
    </source>
</evidence>
<dbReference type="Gene3D" id="3.40.50.300">
    <property type="entry name" value="P-loop containing nucleotide triphosphate hydrolases"/>
    <property type="match status" value="1"/>
</dbReference>
<dbReference type="SUPFAM" id="SSF52058">
    <property type="entry name" value="L domain-like"/>
    <property type="match status" value="1"/>
</dbReference>
<dbReference type="InterPro" id="IPR032675">
    <property type="entry name" value="LRR_dom_sf"/>
</dbReference>
<dbReference type="SUPFAM" id="SSF52200">
    <property type="entry name" value="Toll/Interleukin receptor TIR domain"/>
    <property type="match status" value="2"/>
</dbReference>
<evidence type="ECO:0000313" key="7">
    <source>
        <dbReference type="Proteomes" id="UP001324115"/>
    </source>
</evidence>
<dbReference type="PANTHER" id="PTHR11017">
    <property type="entry name" value="LEUCINE-RICH REPEAT-CONTAINING PROTEIN"/>
    <property type="match status" value="1"/>
</dbReference>
<dbReference type="EMBL" id="JAXUIC010000012">
    <property type="protein sequence ID" value="KAK4559440.1"/>
    <property type="molecule type" value="Genomic_DNA"/>
</dbReference>
<name>A0AAN7E0X0_QUERU</name>
<gene>
    <name evidence="6" type="ORF">RGQ29_008586</name>
</gene>
<evidence type="ECO:0000256" key="2">
    <source>
        <dbReference type="ARBA" id="ARBA00022737"/>
    </source>
</evidence>
<dbReference type="PROSITE" id="PS50104">
    <property type="entry name" value="TIR"/>
    <property type="match status" value="2"/>
</dbReference>
<dbReference type="InterPro" id="IPR000157">
    <property type="entry name" value="TIR_dom"/>
</dbReference>
<protein>
    <recommendedName>
        <fullName evidence="5">TIR domain-containing protein</fullName>
    </recommendedName>
</protein>
<dbReference type="InterPro" id="IPR058192">
    <property type="entry name" value="WHD_ROQ1-like"/>
</dbReference>
<evidence type="ECO:0000256" key="1">
    <source>
        <dbReference type="ARBA" id="ARBA00022614"/>
    </source>
</evidence>
<reference evidence="6 7" key="1">
    <citation type="journal article" date="2023" name="G3 (Bethesda)">
        <title>A haplotype-resolved chromosome-scale genome for Quercus rubra L. provides insights into the genetics of adaptive traits for red oak species.</title>
        <authorList>
            <person name="Kapoor B."/>
            <person name="Jenkins J."/>
            <person name="Schmutz J."/>
            <person name="Zhebentyayeva T."/>
            <person name="Kuelheim C."/>
            <person name="Coggeshall M."/>
            <person name="Heim C."/>
            <person name="Lasky J.R."/>
            <person name="Leites L."/>
            <person name="Islam-Faridi N."/>
            <person name="Romero-Severson J."/>
            <person name="DeLeo V.L."/>
            <person name="Lucas S.M."/>
            <person name="Lazic D."/>
            <person name="Gailing O."/>
            <person name="Carlson J."/>
            <person name="Staton M."/>
        </authorList>
    </citation>
    <scope>NUCLEOTIDE SEQUENCE [LARGE SCALE GENOMIC DNA]</scope>
    <source>
        <strain evidence="6">Pseudo-F2</strain>
    </source>
</reference>
<dbReference type="GO" id="GO:0006952">
    <property type="term" value="P:defense response"/>
    <property type="evidence" value="ECO:0007669"/>
    <property type="project" value="InterPro"/>
</dbReference>
<evidence type="ECO:0000259" key="5">
    <source>
        <dbReference type="PROSITE" id="PS50104"/>
    </source>
</evidence>
<accession>A0AAN7E0X0</accession>
<dbReference type="AlphaFoldDB" id="A0AAN7E0X0"/>
<feature type="compositionally biased region" description="Low complexity" evidence="4">
    <location>
        <begin position="10"/>
        <end position="21"/>
    </location>
</feature>
<dbReference type="Gene3D" id="3.80.10.10">
    <property type="entry name" value="Ribonuclease Inhibitor"/>
    <property type="match status" value="2"/>
</dbReference>
<keyword evidence="7" id="KW-1185">Reference proteome</keyword>
<dbReference type="Pfam" id="PF00931">
    <property type="entry name" value="NB-ARC"/>
    <property type="match status" value="1"/>
</dbReference>
<dbReference type="PRINTS" id="PR00364">
    <property type="entry name" value="DISEASERSIST"/>
</dbReference>
<proteinExistence type="predicted"/>
<evidence type="ECO:0000256" key="3">
    <source>
        <dbReference type="ARBA" id="ARBA00023027"/>
    </source>
</evidence>
<keyword evidence="1" id="KW-0433">Leucine-rich repeat</keyword>
<dbReference type="InterPro" id="IPR027417">
    <property type="entry name" value="P-loop_NTPase"/>
</dbReference>
<dbReference type="Pfam" id="PF13676">
    <property type="entry name" value="TIR_2"/>
    <property type="match status" value="1"/>
</dbReference>
<sequence>MAFLTNKRASSSTSSSSFSSSTHQNYDVFLSFRGEDTRYGFTSHLHKALCDQGFNTFIDDNLKRGEQISIELLKTIESSTVSIVVLSKNYASSTWCLDELVKILECSQQVFPVFYNIDPSEVRKQEGEFGVALTKHEEIFKDDTDRVQNWRIALNKVGNLSGWHYKNEGEDTRYGFTSHLHKALCDQGFNTFIDDNLKRGEEISIELLKTIESSTVSIVVLSKNYASSTWCLDELIKILGCSQLILPVFYNIDPSEVRKQKSEFGGALTKHEEIFRDEIDKVQNWRKALNKVGSLSGWHYKNGDTESKFIQTIIENIPRTILKCTPVFVGERLVGVKPRAKAVELLLRIELNEFRMVVIHGLSGIGKTTIAKAVYNRIGNHFDRSSFLVNVRETSETEDGIIKLQGSRVIITTTTNPQFLATLGKVCTTYEAKKLEKHEALQLFQKHAIPGKKLNKNYSELTNRVIHYAQDLPIALIIIACDLCGRPKHEWEIILDKYNEIPHEDIQEVLRVSYDGLEEIVQDIFLDIACFFKGWKKDYVVNILNTSDSHPGYGIQRLVDKCLITVDHGILLMHDLIEQMGREVVRRESPHILGERSRLWHHKDSLNVLTENKGSDKVRGIILHSPRWVKVPLHTQAFKRMTNLRILIVKNLDICKAIQYFPNGVRFLSWPQYPFPLPSNYYPQQLVRLDMPCSRIGLEQLCNQEFQLENMKHLNLSGCKFITKLPALCTPNLETLDLSHSENLVKIQESGEFLHKLKTWNLYCCKKLQNLPNNLMLTSLEVLEKLILSGCKNLRDLPDGIYKLQQLQNLETPTAKLRPTCNSFDSSSGYGFLKMTYLNLSNMKSLIELDLLMKPDYFPALEYIFLSDTNIIAIPESISRFPKLKYLAISSCKYLREIQGLPQSIRWVYAENCPLLDNESPSGLLNQVIEIMGILPNGVCGSARSNELMDPQFTDYFPSETEGAQSESESGDISQFTDYITKYRLLWVSGTEIPWFNHQSVENNSILFWVGRKFPKLAVYFAFGVDEAHVKKRVLYECVVYISINGCKKHECMRRPPPEAHNLLLYSPFQRFLQQKLNESNPTDQNHVEVTYKIQHPFPRPGKLNALNPTRWGVHVECICPQESGIPNLPLLTAGHDDDDDDDDDVDYWSELPFHGSDDLEAEEDEEYHSPLVLDDTSNLGVVSEKLTTAVKAIEVAVLYDHQANRNLELALARLSRRFKFNRLLWGLQKPKIQQIQQHLKEVATDSGALSLDKVFELIMEGENLPSYLEK</sequence>
<dbReference type="GO" id="GO:0007165">
    <property type="term" value="P:signal transduction"/>
    <property type="evidence" value="ECO:0007669"/>
    <property type="project" value="InterPro"/>
</dbReference>
<dbReference type="Gene3D" id="1.10.8.430">
    <property type="entry name" value="Helical domain of apoptotic protease-activating factors"/>
    <property type="match status" value="1"/>
</dbReference>
<dbReference type="Pfam" id="PF23282">
    <property type="entry name" value="WHD_ROQ1"/>
    <property type="match status" value="1"/>
</dbReference>
<dbReference type="PANTHER" id="PTHR11017:SF479">
    <property type="entry name" value="DISEASE RESISTANCE PROTEIN (TIR-NBS-LRR CLASS) FAMILY"/>
    <property type="match status" value="1"/>
</dbReference>
<dbReference type="SMART" id="SM00255">
    <property type="entry name" value="TIR"/>
    <property type="match status" value="2"/>
</dbReference>
<feature type="domain" description="TIR" evidence="5">
    <location>
        <begin position="24"/>
        <end position="184"/>
    </location>
</feature>